<dbReference type="GO" id="GO:0016020">
    <property type="term" value="C:membrane"/>
    <property type="evidence" value="ECO:0007669"/>
    <property type="project" value="UniProtKB-SubCell"/>
</dbReference>
<keyword evidence="3 5" id="KW-1133">Transmembrane helix</keyword>
<dbReference type="Proteomes" id="UP000178509">
    <property type="component" value="Unassembled WGS sequence"/>
</dbReference>
<dbReference type="EMBL" id="MHOJ01000017">
    <property type="protein sequence ID" value="OGZ62529.1"/>
    <property type="molecule type" value="Genomic_DNA"/>
</dbReference>
<evidence type="ECO:0000256" key="4">
    <source>
        <dbReference type="ARBA" id="ARBA00023136"/>
    </source>
</evidence>
<keyword evidence="4 5" id="KW-0472">Membrane</keyword>
<reference evidence="6 7" key="1">
    <citation type="journal article" date="2016" name="Nat. Commun.">
        <title>Thousands of microbial genomes shed light on interconnected biogeochemical processes in an aquifer system.</title>
        <authorList>
            <person name="Anantharaman K."/>
            <person name="Brown C.T."/>
            <person name="Hug L.A."/>
            <person name="Sharon I."/>
            <person name="Castelle C.J."/>
            <person name="Probst A.J."/>
            <person name="Thomas B.C."/>
            <person name="Singh A."/>
            <person name="Wilkins M.J."/>
            <person name="Karaoz U."/>
            <person name="Brodie E.L."/>
            <person name="Williams K.H."/>
            <person name="Hubbard S.S."/>
            <person name="Banfield J.F."/>
        </authorList>
    </citation>
    <scope>NUCLEOTIDE SEQUENCE [LARGE SCALE GENOMIC DNA]</scope>
</reference>
<dbReference type="Pfam" id="PF07681">
    <property type="entry name" value="DoxX"/>
    <property type="match status" value="1"/>
</dbReference>
<evidence type="ECO:0000313" key="6">
    <source>
        <dbReference type="EMBL" id="OGZ62529.1"/>
    </source>
</evidence>
<sequence length="111" mass="12681">MTKKLLQLAFAFVFLYAGISMLQNPQIWIGFVPHWVEFGFITRELFLYANATLEILLGLAFLLGRWQKQIGWFAFLHLLLIVFVNGTSGLIITFRDIGLAFSALAYAYTKT</sequence>
<feature type="transmembrane region" description="Helical" evidence="5">
    <location>
        <begin position="70"/>
        <end position="94"/>
    </location>
</feature>
<feature type="transmembrane region" description="Helical" evidence="5">
    <location>
        <begin position="45"/>
        <end position="63"/>
    </location>
</feature>
<evidence type="ECO:0008006" key="8">
    <source>
        <dbReference type="Google" id="ProtNLM"/>
    </source>
</evidence>
<gene>
    <name evidence="6" type="ORF">A3H51_00755</name>
</gene>
<evidence type="ECO:0000313" key="7">
    <source>
        <dbReference type="Proteomes" id="UP000178509"/>
    </source>
</evidence>
<dbReference type="InterPro" id="IPR032808">
    <property type="entry name" value="DoxX"/>
</dbReference>
<organism evidence="6 7">
    <name type="scientific">Candidatus Spechtbacteria bacterium RIFCSPLOWO2_02_FULL_38_8</name>
    <dbReference type="NCBI Taxonomy" id="1802164"/>
    <lineage>
        <taxon>Bacteria</taxon>
        <taxon>Candidatus Spechtiibacteriota</taxon>
    </lineage>
</organism>
<comment type="caution">
    <text evidence="6">The sequence shown here is derived from an EMBL/GenBank/DDBJ whole genome shotgun (WGS) entry which is preliminary data.</text>
</comment>
<evidence type="ECO:0000256" key="1">
    <source>
        <dbReference type="ARBA" id="ARBA00004141"/>
    </source>
</evidence>
<comment type="subcellular location">
    <subcellularLocation>
        <location evidence="1">Membrane</location>
        <topology evidence="1">Multi-pass membrane protein</topology>
    </subcellularLocation>
</comment>
<proteinExistence type="predicted"/>
<evidence type="ECO:0000256" key="2">
    <source>
        <dbReference type="ARBA" id="ARBA00022692"/>
    </source>
</evidence>
<accession>A0A1G2HJD1</accession>
<evidence type="ECO:0000256" key="3">
    <source>
        <dbReference type="ARBA" id="ARBA00022989"/>
    </source>
</evidence>
<keyword evidence="2 5" id="KW-0812">Transmembrane</keyword>
<protein>
    <recommendedName>
        <fullName evidence="8">DoxX family protein</fullName>
    </recommendedName>
</protein>
<dbReference type="AlphaFoldDB" id="A0A1G2HJD1"/>
<name>A0A1G2HJD1_9BACT</name>
<evidence type="ECO:0000256" key="5">
    <source>
        <dbReference type="SAM" id="Phobius"/>
    </source>
</evidence>